<dbReference type="Gene3D" id="3.30.230.10">
    <property type="match status" value="1"/>
</dbReference>
<protein>
    <submittedName>
        <fullName evidence="1">DNA repair protein RadA</fullName>
    </submittedName>
</protein>
<name>A0A0K8MFU5_9LACO</name>
<dbReference type="Pfam" id="PF13541">
    <property type="entry name" value="ChlI"/>
    <property type="match status" value="1"/>
</dbReference>
<keyword evidence="2" id="KW-1185">Reference proteome</keyword>
<reference evidence="1 2" key="1">
    <citation type="journal article" date="2015" name="BMC Genomics">
        <title>Comparative genomics of Fructobacillus spp. and Leuconostoc spp. reveals niche-specific evolution of Fructobacillus spp.</title>
        <authorList>
            <person name="Endo A."/>
            <person name="Tanizawa Y."/>
            <person name="Tanaka N."/>
            <person name="Maeno S."/>
            <person name="Kumar H."/>
            <person name="Shiwa Y."/>
            <person name="Okada S."/>
            <person name="Yoshikawa H."/>
            <person name="Dicks L."/>
            <person name="Nakagawa J."/>
            <person name="Arita M."/>
        </authorList>
    </citation>
    <scope>NUCLEOTIDE SEQUENCE [LARGE SCALE GENOMIC DNA]</scope>
    <source>
        <strain evidence="1 2">JCM 12225</strain>
    </source>
</reference>
<dbReference type="InterPro" id="IPR020568">
    <property type="entry name" value="Ribosomal_Su5_D2-typ_SF"/>
</dbReference>
<gene>
    <name evidence="1" type="primary">radA</name>
    <name evidence="1" type="ORF">FFIC_140030</name>
</gene>
<accession>A0A0K8MFU5</accession>
<organism evidence="1 2">
    <name type="scientific">Fructobacillus ficulneus</name>
    <dbReference type="NCBI Taxonomy" id="157463"/>
    <lineage>
        <taxon>Bacteria</taxon>
        <taxon>Bacillati</taxon>
        <taxon>Bacillota</taxon>
        <taxon>Bacilli</taxon>
        <taxon>Lactobacillales</taxon>
        <taxon>Lactobacillaceae</taxon>
        <taxon>Fructobacillus</taxon>
    </lineage>
</organism>
<dbReference type="EMBL" id="DF967991">
    <property type="protein sequence ID" value="GAO99411.1"/>
    <property type="molecule type" value="Genomic_DNA"/>
</dbReference>
<dbReference type="Proteomes" id="UP000253891">
    <property type="component" value="Unassembled WGS sequence"/>
</dbReference>
<dbReference type="AlphaFoldDB" id="A0A0K8MFU5"/>
<sequence>MAITSSYQDKESRASDVFIGELGLTGEVRSVADLEGRLKEAKKLGFARAIVPKNNLAGINLPDGLEVVGVTTIKQALYLALES</sequence>
<evidence type="ECO:0000313" key="1">
    <source>
        <dbReference type="EMBL" id="GAO99411.1"/>
    </source>
</evidence>
<dbReference type="SUPFAM" id="SSF54211">
    <property type="entry name" value="Ribosomal protein S5 domain 2-like"/>
    <property type="match status" value="1"/>
</dbReference>
<dbReference type="InterPro" id="IPR014721">
    <property type="entry name" value="Ribsml_uS5_D2-typ_fold_subgr"/>
</dbReference>
<dbReference type="STRING" id="157463.GCA_001047075_00344"/>
<proteinExistence type="predicted"/>
<evidence type="ECO:0000313" key="2">
    <source>
        <dbReference type="Proteomes" id="UP000253891"/>
    </source>
</evidence>